<name>A0A6A5YIK5_9PLEO</name>
<protein>
    <submittedName>
        <fullName evidence="1">Uncharacterized protein</fullName>
    </submittedName>
</protein>
<sequence>MTRLYVRVWYPGLNTETSQFNTESMTMFHYPGMLFLQEIGARYQATLLDDQQWFCYPGAINDTAPTCSSMSEDDVLATDSWDQQVYPHFTGTDNKRAIYFKPKPNLAMRSPNQFLTLGVNWNYSSSEVDDHTLGYPNLWLIVYDQATDPAAAYFTGDGQMALFNANGVTTIGMEISYVHQADGTYHYQYDVNITTSPYFNLVCDVDGDLTTYEPC</sequence>
<keyword evidence="2" id="KW-1185">Reference proteome</keyword>
<gene>
    <name evidence="1" type="ORF">BDV96DRAFT_327056</name>
</gene>
<dbReference type="Proteomes" id="UP000799770">
    <property type="component" value="Unassembled WGS sequence"/>
</dbReference>
<evidence type="ECO:0000313" key="2">
    <source>
        <dbReference type="Proteomes" id="UP000799770"/>
    </source>
</evidence>
<proteinExistence type="predicted"/>
<dbReference type="EMBL" id="ML977359">
    <property type="protein sequence ID" value="KAF2106810.1"/>
    <property type="molecule type" value="Genomic_DNA"/>
</dbReference>
<reference evidence="1" key="1">
    <citation type="journal article" date="2020" name="Stud. Mycol.">
        <title>101 Dothideomycetes genomes: a test case for predicting lifestyles and emergence of pathogens.</title>
        <authorList>
            <person name="Haridas S."/>
            <person name="Albert R."/>
            <person name="Binder M."/>
            <person name="Bloem J."/>
            <person name="Labutti K."/>
            <person name="Salamov A."/>
            <person name="Andreopoulos B."/>
            <person name="Baker S."/>
            <person name="Barry K."/>
            <person name="Bills G."/>
            <person name="Bluhm B."/>
            <person name="Cannon C."/>
            <person name="Castanera R."/>
            <person name="Culley D."/>
            <person name="Daum C."/>
            <person name="Ezra D."/>
            <person name="Gonzalez J."/>
            <person name="Henrissat B."/>
            <person name="Kuo A."/>
            <person name="Liang C."/>
            <person name="Lipzen A."/>
            <person name="Lutzoni F."/>
            <person name="Magnuson J."/>
            <person name="Mondo S."/>
            <person name="Nolan M."/>
            <person name="Ohm R."/>
            <person name="Pangilinan J."/>
            <person name="Park H.-J."/>
            <person name="Ramirez L."/>
            <person name="Alfaro M."/>
            <person name="Sun H."/>
            <person name="Tritt A."/>
            <person name="Yoshinaga Y."/>
            <person name="Zwiers L.-H."/>
            <person name="Turgeon B."/>
            <person name="Goodwin S."/>
            <person name="Spatafora J."/>
            <person name="Crous P."/>
            <person name="Grigoriev I."/>
        </authorList>
    </citation>
    <scope>NUCLEOTIDE SEQUENCE</scope>
    <source>
        <strain evidence="1">CBS 627.86</strain>
    </source>
</reference>
<evidence type="ECO:0000313" key="1">
    <source>
        <dbReference type="EMBL" id="KAF2106810.1"/>
    </source>
</evidence>
<organism evidence="1 2">
    <name type="scientific">Lophiotrema nucula</name>
    <dbReference type="NCBI Taxonomy" id="690887"/>
    <lineage>
        <taxon>Eukaryota</taxon>
        <taxon>Fungi</taxon>
        <taxon>Dikarya</taxon>
        <taxon>Ascomycota</taxon>
        <taxon>Pezizomycotina</taxon>
        <taxon>Dothideomycetes</taxon>
        <taxon>Pleosporomycetidae</taxon>
        <taxon>Pleosporales</taxon>
        <taxon>Lophiotremataceae</taxon>
        <taxon>Lophiotrema</taxon>
    </lineage>
</organism>
<dbReference type="AlphaFoldDB" id="A0A6A5YIK5"/>
<accession>A0A6A5YIK5</accession>
<dbReference type="OrthoDB" id="5377194at2759"/>